<proteinExistence type="predicted"/>
<keyword evidence="1" id="KW-0418">Kinase</keyword>
<dbReference type="GO" id="GO:0016301">
    <property type="term" value="F:kinase activity"/>
    <property type="evidence" value="ECO:0007669"/>
    <property type="project" value="UniProtKB-KW"/>
</dbReference>
<dbReference type="Gene3D" id="3.40.50.300">
    <property type="entry name" value="P-loop containing nucleotide triphosphate hydrolases"/>
    <property type="match status" value="1"/>
</dbReference>
<accession>A0ABT8GD95</accession>
<reference evidence="1" key="1">
    <citation type="submission" date="2023-06" db="EMBL/GenBank/DDBJ databases">
        <title>Egi l300058.</title>
        <authorList>
            <person name="Gao L."/>
            <person name="Fang B.-Z."/>
            <person name="Li W.-J."/>
        </authorList>
    </citation>
    <scope>NUCLEOTIDE SEQUENCE</scope>
    <source>
        <strain evidence="1">EGI L300058</strain>
    </source>
</reference>
<organism evidence="1 2">
    <name type="scientific">Demequina muriae</name>
    <dbReference type="NCBI Taxonomy" id="3051664"/>
    <lineage>
        <taxon>Bacteria</taxon>
        <taxon>Bacillati</taxon>
        <taxon>Actinomycetota</taxon>
        <taxon>Actinomycetes</taxon>
        <taxon>Micrococcales</taxon>
        <taxon>Demequinaceae</taxon>
        <taxon>Demequina</taxon>
    </lineage>
</organism>
<name>A0ABT8GD95_9MICO</name>
<gene>
    <name evidence="1" type="ORF">QQX02_00480</name>
</gene>
<dbReference type="Proteomes" id="UP001172708">
    <property type="component" value="Unassembled WGS sequence"/>
</dbReference>
<dbReference type="SUPFAM" id="SSF52540">
    <property type="entry name" value="P-loop containing nucleoside triphosphate hydrolases"/>
    <property type="match status" value="1"/>
</dbReference>
<dbReference type="RefSeq" id="WP_301140526.1">
    <property type="nucleotide sequence ID" value="NZ_JAUHQA010000001.1"/>
</dbReference>
<protein>
    <submittedName>
        <fullName evidence="1">Uridine kinase</fullName>
    </submittedName>
</protein>
<evidence type="ECO:0000313" key="2">
    <source>
        <dbReference type="Proteomes" id="UP001172708"/>
    </source>
</evidence>
<keyword evidence="1" id="KW-0808">Transferase</keyword>
<keyword evidence="2" id="KW-1185">Reference proteome</keyword>
<comment type="caution">
    <text evidence="1">The sequence shown here is derived from an EMBL/GenBank/DDBJ whole genome shotgun (WGS) entry which is preliminary data.</text>
</comment>
<sequence length="219" mass="23539">MTLHETKAGRMLADVASIGRIADLVRAQPPTLGTTRLVLVDGPGGSGKTTLAGRLAVTLGGASGQGPDGVPPGDHSDEGAAVQVLHADDMYEGWGGLPSLGDIVMDQVLTPMARGETGRFRVWDWHRGERAREVVVTARDVLIIEGVGVAMRGARSLASLVVWVEADPDERLRRGIERDGEATRDDWVRWQRAELEEFARQGTRAAAHVRVDGNRALPN</sequence>
<evidence type="ECO:0000313" key="1">
    <source>
        <dbReference type="EMBL" id="MDN4479396.1"/>
    </source>
</evidence>
<dbReference type="InterPro" id="IPR027417">
    <property type="entry name" value="P-loop_NTPase"/>
</dbReference>
<dbReference type="EMBL" id="JAUHQA010000001">
    <property type="protein sequence ID" value="MDN4479396.1"/>
    <property type="molecule type" value="Genomic_DNA"/>
</dbReference>